<proteinExistence type="predicted"/>
<evidence type="ECO:0000313" key="2">
    <source>
        <dbReference type="Proteomes" id="UP000000593"/>
    </source>
</evidence>
<organism evidence="1 2">
    <name type="scientific">Photobacterium profundum (strain SS9)</name>
    <dbReference type="NCBI Taxonomy" id="298386"/>
    <lineage>
        <taxon>Bacteria</taxon>
        <taxon>Pseudomonadati</taxon>
        <taxon>Pseudomonadota</taxon>
        <taxon>Gammaproteobacteria</taxon>
        <taxon>Vibrionales</taxon>
        <taxon>Vibrionaceae</taxon>
        <taxon>Photobacterium</taxon>
    </lineage>
</organism>
<sequence length="99" mass="11369">MIVLVSVAIVFDQWRAVYMQMAARCSFQREFLTPRQDDNLPFEVFYIKMSSTGLSLIKRELSSGSALALLCHMHLKANAIPARKIPDIKECSLYDRYPI</sequence>
<dbReference type="Proteomes" id="UP000000593">
    <property type="component" value="Chromosome 1"/>
</dbReference>
<protein>
    <submittedName>
        <fullName evidence="1">Uncharacterized protein</fullName>
    </submittedName>
</protein>
<dbReference type="KEGG" id="ppr:PBPRA2747"/>
<dbReference type="HOGENOM" id="CLU_2317756_0_0_6"/>
<dbReference type="STRING" id="298386.PBPRA2747"/>
<dbReference type="EMBL" id="CR378672">
    <property type="protein sequence ID" value="CAG21119.1"/>
    <property type="molecule type" value="Genomic_DNA"/>
</dbReference>
<name>Q6LNK7_PHOPR</name>
<evidence type="ECO:0000313" key="1">
    <source>
        <dbReference type="EMBL" id="CAG21119.1"/>
    </source>
</evidence>
<dbReference type="AlphaFoldDB" id="Q6LNK7"/>
<reference evidence="2" key="1">
    <citation type="journal article" date="2005" name="Science">
        <title>Life at depth: Photobacterium profundum genome sequence and expression analysis.</title>
        <authorList>
            <person name="Vezzi A."/>
            <person name="Campanaro S."/>
            <person name="D'Angelo M."/>
            <person name="Simonato F."/>
            <person name="Vitulo N."/>
            <person name="Lauro F.M."/>
            <person name="Cestaro A."/>
            <person name="Malacrida G."/>
            <person name="Simionati B."/>
            <person name="Cannata N."/>
            <person name="Romualdi C."/>
            <person name="Bartlett D.H."/>
            <person name="Valle G."/>
        </authorList>
    </citation>
    <scope>NUCLEOTIDE SEQUENCE [LARGE SCALE GENOMIC DNA]</scope>
    <source>
        <strain evidence="2">ATCC BAA-1253 / SS9</strain>
    </source>
</reference>
<gene>
    <name evidence="1" type="ordered locus">PBPRA2747</name>
</gene>
<accession>Q6LNK7</accession>
<keyword evidence="2" id="KW-1185">Reference proteome</keyword>